<comment type="caution">
    <text evidence="2">The sequence shown here is derived from an EMBL/GenBank/DDBJ whole genome shotgun (WGS) entry which is preliminary data.</text>
</comment>
<proteinExistence type="predicted"/>
<feature type="region of interest" description="Disordered" evidence="1">
    <location>
        <begin position="1"/>
        <end position="20"/>
    </location>
</feature>
<evidence type="ECO:0000256" key="1">
    <source>
        <dbReference type="SAM" id="MobiDB-lite"/>
    </source>
</evidence>
<dbReference type="RefSeq" id="WP_218233386.1">
    <property type="nucleotide sequence ID" value="NZ_BAABBB010000009.1"/>
</dbReference>
<organism evidence="2 3">
    <name type="scientific">Nocardioides daeguensis</name>
    <dbReference type="NCBI Taxonomy" id="908359"/>
    <lineage>
        <taxon>Bacteria</taxon>
        <taxon>Bacillati</taxon>
        <taxon>Actinomycetota</taxon>
        <taxon>Actinomycetes</taxon>
        <taxon>Propionibacteriales</taxon>
        <taxon>Nocardioidaceae</taxon>
        <taxon>Nocardioides</taxon>
    </lineage>
</organism>
<gene>
    <name evidence="2" type="ORF">GCM10022263_17050</name>
</gene>
<evidence type="ECO:0000313" key="2">
    <source>
        <dbReference type="EMBL" id="GAA3529056.1"/>
    </source>
</evidence>
<evidence type="ECO:0000313" key="3">
    <source>
        <dbReference type="Proteomes" id="UP001500301"/>
    </source>
</evidence>
<dbReference type="Proteomes" id="UP001500301">
    <property type="component" value="Unassembled WGS sequence"/>
</dbReference>
<name>A0ABP6V8H8_9ACTN</name>
<feature type="compositionally biased region" description="Polar residues" evidence="1">
    <location>
        <begin position="1"/>
        <end position="13"/>
    </location>
</feature>
<dbReference type="EMBL" id="BAABBB010000009">
    <property type="protein sequence ID" value="GAA3529056.1"/>
    <property type="molecule type" value="Genomic_DNA"/>
</dbReference>
<protein>
    <submittedName>
        <fullName evidence="2">Uncharacterized protein</fullName>
    </submittedName>
</protein>
<sequence length="71" mass="8066">MTKTTSPETQTTGRHLEPVEDLDAVDRTLLRRAALRDRHAQGLARLMDERTDLRGVHPLADFVDDAIRWSA</sequence>
<keyword evidence="3" id="KW-1185">Reference proteome</keyword>
<accession>A0ABP6V8H8</accession>
<reference evidence="3" key="1">
    <citation type="journal article" date="2019" name="Int. J. Syst. Evol. Microbiol.">
        <title>The Global Catalogue of Microorganisms (GCM) 10K type strain sequencing project: providing services to taxonomists for standard genome sequencing and annotation.</title>
        <authorList>
            <consortium name="The Broad Institute Genomics Platform"/>
            <consortium name="The Broad Institute Genome Sequencing Center for Infectious Disease"/>
            <person name="Wu L."/>
            <person name="Ma J."/>
        </authorList>
    </citation>
    <scope>NUCLEOTIDE SEQUENCE [LARGE SCALE GENOMIC DNA]</scope>
    <source>
        <strain evidence="3">JCM 17460</strain>
    </source>
</reference>